<dbReference type="EnsemblPlants" id="PNT63753">
    <property type="protein sequence ID" value="PNT63753"/>
    <property type="gene ID" value="BRADI_4g20665v3"/>
</dbReference>
<dbReference type="InterPro" id="IPR036047">
    <property type="entry name" value="F-box-like_dom_sf"/>
</dbReference>
<dbReference type="PROSITE" id="PS50181">
    <property type="entry name" value="FBOX"/>
    <property type="match status" value="1"/>
</dbReference>
<dbReference type="AlphaFoldDB" id="A0A2K2CP01"/>
<proteinExistence type="predicted"/>
<dbReference type="SUPFAM" id="SSF52047">
    <property type="entry name" value="RNI-like"/>
    <property type="match status" value="1"/>
</dbReference>
<evidence type="ECO:0000259" key="1">
    <source>
        <dbReference type="PROSITE" id="PS50181"/>
    </source>
</evidence>
<dbReference type="SMART" id="SM00256">
    <property type="entry name" value="FBOX"/>
    <property type="match status" value="1"/>
</dbReference>
<dbReference type="EMBL" id="CM000883">
    <property type="protein sequence ID" value="PNT63753.1"/>
    <property type="molecule type" value="Genomic_DNA"/>
</dbReference>
<dbReference type="PANTHER" id="PTHR34223">
    <property type="entry name" value="OS11G0201299 PROTEIN"/>
    <property type="match status" value="1"/>
</dbReference>
<dbReference type="InterPro" id="IPR001810">
    <property type="entry name" value="F-box_dom"/>
</dbReference>
<reference evidence="3" key="3">
    <citation type="submission" date="2018-08" db="UniProtKB">
        <authorList>
            <consortium name="EnsemblPlants"/>
        </authorList>
    </citation>
    <scope>IDENTIFICATION</scope>
    <source>
        <strain evidence="3">cv. Bd21</strain>
    </source>
</reference>
<dbReference type="Pfam" id="PF00646">
    <property type="entry name" value="F-box"/>
    <property type="match status" value="1"/>
</dbReference>
<dbReference type="SUPFAM" id="SSF81383">
    <property type="entry name" value="F-box domain"/>
    <property type="match status" value="1"/>
</dbReference>
<reference evidence="2" key="2">
    <citation type="submission" date="2017-06" db="EMBL/GenBank/DDBJ databases">
        <title>WGS assembly of Brachypodium distachyon.</title>
        <authorList>
            <consortium name="The International Brachypodium Initiative"/>
            <person name="Lucas S."/>
            <person name="Harmon-Smith M."/>
            <person name="Lail K."/>
            <person name="Tice H."/>
            <person name="Grimwood J."/>
            <person name="Bruce D."/>
            <person name="Barry K."/>
            <person name="Shu S."/>
            <person name="Lindquist E."/>
            <person name="Wang M."/>
            <person name="Pitluck S."/>
            <person name="Vogel J.P."/>
            <person name="Garvin D.F."/>
            <person name="Mockler T.C."/>
            <person name="Schmutz J."/>
            <person name="Rokhsar D."/>
            <person name="Bevan M.W."/>
        </authorList>
    </citation>
    <scope>NUCLEOTIDE SEQUENCE</scope>
    <source>
        <strain evidence="2">Bd21</strain>
    </source>
</reference>
<reference evidence="2 3" key="1">
    <citation type="journal article" date="2010" name="Nature">
        <title>Genome sequencing and analysis of the model grass Brachypodium distachyon.</title>
        <authorList>
            <consortium name="International Brachypodium Initiative"/>
        </authorList>
    </citation>
    <scope>NUCLEOTIDE SEQUENCE [LARGE SCALE GENOMIC DNA]</scope>
    <source>
        <strain evidence="2 3">Bd21</strain>
    </source>
</reference>
<gene>
    <name evidence="2" type="ORF">BRADI_4g20665v3</name>
</gene>
<dbReference type="Gene3D" id="1.20.1280.50">
    <property type="match status" value="1"/>
</dbReference>
<dbReference type="InterPro" id="IPR053781">
    <property type="entry name" value="F-box_AtFBL13-like"/>
</dbReference>
<dbReference type="InterPro" id="IPR053197">
    <property type="entry name" value="F-box_SCFL_complex_component"/>
</dbReference>
<dbReference type="OrthoDB" id="614848at2759"/>
<organism evidence="2">
    <name type="scientific">Brachypodium distachyon</name>
    <name type="common">Purple false brome</name>
    <name type="synonym">Trachynia distachya</name>
    <dbReference type="NCBI Taxonomy" id="15368"/>
    <lineage>
        <taxon>Eukaryota</taxon>
        <taxon>Viridiplantae</taxon>
        <taxon>Streptophyta</taxon>
        <taxon>Embryophyta</taxon>
        <taxon>Tracheophyta</taxon>
        <taxon>Spermatophyta</taxon>
        <taxon>Magnoliopsida</taxon>
        <taxon>Liliopsida</taxon>
        <taxon>Poales</taxon>
        <taxon>Poaceae</taxon>
        <taxon>BOP clade</taxon>
        <taxon>Pooideae</taxon>
        <taxon>Stipodae</taxon>
        <taxon>Brachypodieae</taxon>
        <taxon>Brachypodium</taxon>
    </lineage>
</organism>
<dbReference type="InParanoid" id="A0A2K2CP01"/>
<dbReference type="InterPro" id="IPR032675">
    <property type="entry name" value="LRR_dom_sf"/>
</dbReference>
<dbReference type="Proteomes" id="UP000008810">
    <property type="component" value="Chromosome 4"/>
</dbReference>
<accession>A0A2K2CP01</accession>
<keyword evidence="4" id="KW-1185">Reference proteome</keyword>
<dbReference type="Gramene" id="PNT63753">
    <property type="protein sequence ID" value="PNT63753"/>
    <property type="gene ID" value="BRADI_4g20665v3"/>
</dbReference>
<evidence type="ECO:0000313" key="3">
    <source>
        <dbReference type="EnsemblPlants" id="PNT63753"/>
    </source>
</evidence>
<dbReference type="PANTHER" id="PTHR34223:SF72">
    <property type="entry name" value="F-BOX DOMAIN-CONTAINING PROTEIN"/>
    <property type="match status" value="1"/>
</dbReference>
<evidence type="ECO:0000313" key="2">
    <source>
        <dbReference type="EMBL" id="PNT63753.1"/>
    </source>
</evidence>
<dbReference type="CDD" id="cd22160">
    <property type="entry name" value="F-box_AtFBL13-like"/>
    <property type="match status" value="1"/>
</dbReference>
<name>A0A2K2CP01_BRADI</name>
<evidence type="ECO:0000313" key="4">
    <source>
        <dbReference type="Proteomes" id="UP000008810"/>
    </source>
</evidence>
<protein>
    <recommendedName>
        <fullName evidence="1">F-box domain-containing protein</fullName>
    </recommendedName>
</protein>
<feature type="domain" description="F-box" evidence="1">
    <location>
        <begin position="7"/>
        <end position="43"/>
    </location>
</feature>
<dbReference type="Gene3D" id="3.80.10.10">
    <property type="entry name" value="Ribonuclease Inhibitor"/>
    <property type="match status" value="1"/>
</dbReference>
<sequence>MVGGGGGDLLGSLPDEVLQHVLSFLPSREAVQASALSHRWRDLWRSTPAVRVPGFDAGHTHGLEQAFPTFVNRFLLLRDGASPLCSLEIDVDLSDGDNYGENDHNHAFINKQFDLWIRHAAPTCRTLALAACISCKPEMLRLEARPLAASRHLTTLRLSCVKLGGGSLDFSRCPALLQLDLWGCDVDVEAIASPSLQGLSVVDCNLVPWPRRTTTATRISTPSLRRLQLSDCVGGALPCLESTPSLTTAIVRLSGDKREDRGTHCLILDALSEATTLELTASSYDGQVIFQRDLRWCPTFSKLKTLILNEWCVYDDETALATLLQHSPILENLIFELSTNCPYKLKVIRSYNTWEQLTFQHLKTVEIRCQVVSSKVYKVLKVLSACGVPLGKINIQGTTSQFECNNRRTSKNKINSRCNLKLRIYYIKPMSQRDDKLGFRKR</sequence>